<feature type="region of interest" description="Disordered" evidence="1">
    <location>
        <begin position="25"/>
        <end position="44"/>
    </location>
</feature>
<dbReference type="Proteomes" id="UP001058974">
    <property type="component" value="Chromosome 5"/>
</dbReference>
<accession>A0A9D4WP24</accession>
<proteinExistence type="predicted"/>
<protein>
    <submittedName>
        <fullName evidence="2">Uncharacterized protein</fullName>
    </submittedName>
</protein>
<reference evidence="2 3" key="1">
    <citation type="journal article" date="2022" name="Nat. Genet.">
        <title>Improved pea reference genome and pan-genome highlight genomic features and evolutionary characteristics.</title>
        <authorList>
            <person name="Yang T."/>
            <person name="Liu R."/>
            <person name="Luo Y."/>
            <person name="Hu S."/>
            <person name="Wang D."/>
            <person name="Wang C."/>
            <person name="Pandey M.K."/>
            <person name="Ge S."/>
            <person name="Xu Q."/>
            <person name="Li N."/>
            <person name="Li G."/>
            <person name="Huang Y."/>
            <person name="Saxena R.K."/>
            <person name="Ji Y."/>
            <person name="Li M."/>
            <person name="Yan X."/>
            <person name="He Y."/>
            <person name="Liu Y."/>
            <person name="Wang X."/>
            <person name="Xiang C."/>
            <person name="Varshney R.K."/>
            <person name="Ding H."/>
            <person name="Gao S."/>
            <person name="Zong X."/>
        </authorList>
    </citation>
    <scope>NUCLEOTIDE SEQUENCE [LARGE SCALE GENOMIC DNA]</scope>
    <source>
        <strain evidence="2 3">cv. Zhongwan 6</strain>
    </source>
</reference>
<feature type="region of interest" description="Disordered" evidence="1">
    <location>
        <begin position="71"/>
        <end position="145"/>
    </location>
</feature>
<dbReference type="EMBL" id="JAMSHJ010000005">
    <property type="protein sequence ID" value="KAI5404260.1"/>
    <property type="molecule type" value="Genomic_DNA"/>
</dbReference>
<feature type="compositionally biased region" description="Low complexity" evidence="1">
    <location>
        <begin position="25"/>
        <end position="38"/>
    </location>
</feature>
<dbReference type="Gramene" id="Psat05G0141900-T1">
    <property type="protein sequence ID" value="KAI5404260.1"/>
    <property type="gene ID" value="KIW84_051419"/>
</dbReference>
<feature type="compositionally biased region" description="Low complexity" evidence="1">
    <location>
        <begin position="129"/>
        <end position="145"/>
    </location>
</feature>
<feature type="compositionally biased region" description="Low complexity" evidence="1">
    <location>
        <begin position="78"/>
        <end position="103"/>
    </location>
</feature>
<evidence type="ECO:0000313" key="3">
    <source>
        <dbReference type="Proteomes" id="UP001058974"/>
    </source>
</evidence>
<gene>
    <name evidence="2" type="ORF">KIW84_051419</name>
</gene>
<name>A0A9D4WP24_PEA</name>
<comment type="caution">
    <text evidence="2">The sequence shown here is derived from an EMBL/GenBank/DDBJ whole genome shotgun (WGS) entry which is preliminary data.</text>
</comment>
<evidence type="ECO:0000313" key="2">
    <source>
        <dbReference type="EMBL" id="KAI5404260.1"/>
    </source>
</evidence>
<evidence type="ECO:0000256" key="1">
    <source>
        <dbReference type="SAM" id="MobiDB-lite"/>
    </source>
</evidence>
<dbReference type="AlphaFoldDB" id="A0A9D4WP24"/>
<organism evidence="2 3">
    <name type="scientific">Pisum sativum</name>
    <name type="common">Garden pea</name>
    <name type="synonym">Lathyrus oleraceus</name>
    <dbReference type="NCBI Taxonomy" id="3888"/>
    <lineage>
        <taxon>Eukaryota</taxon>
        <taxon>Viridiplantae</taxon>
        <taxon>Streptophyta</taxon>
        <taxon>Embryophyta</taxon>
        <taxon>Tracheophyta</taxon>
        <taxon>Spermatophyta</taxon>
        <taxon>Magnoliopsida</taxon>
        <taxon>eudicotyledons</taxon>
        <taxon>Gunneridae</taxon>
        <taxon>Pentapetalae</taxon>
        <taxon>rosids</taxon>
        <taxon>fabids</taxon>
        <taxon>Fabales</taxon>
        <taxon>Fabaceae</taxon>
        <taxon>Papilionoideae</taxon>
        <taxon>50 kb inversion clade</taxon>
        <taxon>NPAAA clade</taxon>
        <taxon>Hologalegina</taxon>
        <taxon>IRL clade</taxon>
        <taxon>Fabeae</taxon>
        <taxon>Lathyrus</taxon>
    </lineage>
</organism>
<keyword evidence="3" id="KW-1185">Reference proteome</keyword>
<sequence>MVKTTYEVLLDGDVGTDGLYKFSSLNLSNSSPKTSPSTSPIPTVTHNSSSALSIYPLPCFTHSSLDSPLNLSFKPTHNTPSNNSAGANSPSTSHTESSSPFTTQSARGVHSEDDPSLSASPFISPGLGSTQSMSPTESSSSTNSESYTHVVIPLKVVHVDVRPVNNHVMQTRAKSGFSQPRLEPKLLLTLSEPKIVKHVLADL</sequence>